<dbReference type="STRING" id="52838.A0A4S8K2K8"/>
<keyword evidence="8" id="KW-0862">Zinc</keyword>
<dbReference type="CDD" id="cd16461">
    <property type="entry name" value="RING-H2_EL5-like"/>
    <property type="match status" value="1"/>
</dbReference>
<evidence type="ECO:0000256" key="10">
    <source>
        <dbReference type="ARBA" id="ARBA00023136"/>
    </source>
</evidence>
<dbReference type="Proteomes" id="UP000317650">
    <property type="component" value="Chromosome 8"/>
</dbReference>
<name>A0A4S8K2K8_MUSBA</name>
<gene>
    <name evidence="16" type="ORF">C4D60_Mb08t09700</name>
</gene>
<comment type="pathway">
    <text evidence="2">Protein modification; protein ubiquitination.</text>
</comment>
<feature type="transmembrane region" description="Helical" evidence="14">
    <location>
        <begin position="48"/>
        <end position="68"/>
    </location>
</feature>
<evidence type="ECO:0000256" key="3">
    <source>
        <dbReference type="ARBA" id="ARBA00022679"/>
    </source>
</evidence>
<keyword evidence="3" id="KW-0808">Transferase</keyword>
<feature type="compositionally biased region" description="Polar residues" evidence="13">
    <location>
        <begin position="25"/>
        <end position="35"/>
    </location>
</feature>
<comment type="caution">
    <text evidence="16">The sequence shown here is derived from an EMBL/GenBank/DDBJ whole genome shotgun (WGS) entry which is preliminary data.</text>
</comment>
<dbReference type="PANTHER" id="PTHR45768">
    <property type="entry name" value="E3 UBIQUITIN-PROTEIN LIGASE RNF13-LIKE"/>
    <property type="match status" value="1"/>
</dbReference>
<evidence type="ECO:0000256" key="7">
    <source>
        <dbReference type="ARBA" id="ARBA00022786"/>
    </source>
</evidence>
<evidence type="ECO:0000256" key="9">
    <source>
        <dbReference type="ARBA" id="ARBA00022989"/>
    </source>
</evidence>
<evidence type="ECO:0000256" key="1">
    <source>
        <dbReference type="ARBA" id="ARBA00004167"/>
    </source>
</evidence>
<dbReference type="InterPro" id="IPR013083">
    <property type="entry name" value="Znf_RING/FYVE/PHD"/>
</dbReference>
<dbReference type="InterPro" id="IPR001841">
    <property type="entry name" value="Znf_RING"/>
</dbReference>
<evidence type="ECO:0000313" key="17">
    <source>
        <dbReference type="Proteomes" id="UP000317650"/>
    </source>
</evidence>
<keyword evidence="7" id="KW-0833">Ubl conjugation pathway</keyword>
<dbReference type="PROSITE" id="PS50089">
    <property type="entry name" value="ZF_RING_2"/>
    <property type="match status" value="1"/>
</dbReference>
<evidence type="ECO:0000256" key="13">
    <source>
        <dbReference type="SAM" id="MobiDB-lite"/>
    </source>
</evidence>
<evidence type="ECO:0000256" key="14">
    <source>
        <dbReference type="SAM" id="Phobius"/>
    </source>
</evidence>
<evidence type="ECO:0000256" key="4">
    <source>
        <dbReference type="ARBA" id="ARBA00022692"/>
    </source>
</evidence>
<dbReference type="EMBL" id="PYDT01000002">
    <property type="protein sequence ID" value="THU68996.1"/>
    <property type="molecule type" value="Genomic_DNA"/>
</dbReference>
<proteinExistence type="inferred from homology"/>
<evidence type="ECO:0000259" key="15">
    <source>
        <dbReference type="PROSITE" id="PS50089"/>
    </source>
</evidence>
<dbReference type="SMART" id="SM00184">
    <property type="entry name" value="RING"/>
    <property type="match status" value="1"/>
</dbReference>
<keyword evidence="9 14" id="KW-1133">Transmembrane helix</keyword>
<dbReference type="SUPFAM" id="SSF57850">
    <property type="entry name" value="RING/U-box"/>
    <property type="match status" value="1"/>
</dbReference>
<dbReference type="PANTHER" id="PTHR45768:SF50">
    <property type="entry name" value="RING-TYPE DOMAIN-CONTAINING PROTEIN"/>
    <property type="match status" value="1"/>
</dbReference>
<dbReference type="GO" id="GO:0016020">
    <property type="term" value="C:membrane"/>
    <property type="evidence" value="ECO:0007669"/>
    <property type="project" value="UniProtKB-SubCell"/>
</dbReference>
<accession>A0A4S8K2K8</accession>
<evidence type="ECO:0000256" key="12">
    <source>
        <dbReference type="PROSITE-ProRule" id="PRU00175"/>
    </source>
</evidence>
<feature type="domain" description="RING-type" evidence="15">
    <location>
        <begin position="128"/>
        <end position="170"/>
    </location>
</feature>
<dbReference type="Gene3D" id="3.30.40.10">
    <property type="entry name" value="Zinc/RING finger domain, C3HC4 (zinc finger)"/>
    <property type="match status" value="1"/>
</dbReference>
<dbReference type="GO" id="GO:0008270">
    <property type="term" value="F:zinc ion binding"/>
    <property type="evidence" value="ECO:0007669"/>
    <property type="project" value="UniProtKB-KW"/>
</dbReference>
<sequence length="184" mass="19916">MACCSPLRPASAVPRRARKKMAGLSQASPTGSATTGPPKWLAHGHGRVLYPLFTILNIVLILLLYYYLWRIFCRRSQRLTDAAAAAAVSSSTASSPSPSLRNDRVNPGILSSLPDFLYSASGEEKLECVVCLSEFKDGDKGRLLPICGHRFHADCIDMWFRSQSTCPICRSAVGSKAPGSDEAV</sequence>
<organism evidence="16 17">
    <name type="scientific">Musa balbisiana</name>
    <name type="common">Banana</name>
    <dbReference type="NCBI Taxonomy" id="52838"/>
    <lineage>
        <taxon>Eukaryota</taxon>
        <taxon>Viridiplantae</taxon>
        <taxon>Streptophyta</taxon>
        <taxon>Embryophyta</taxon>
        <taxon>Tracheophyta</taxon>
        <taxon>Spermatophyta</taxon>
        <taxon>Magnoliopsida</taxon>
        <taxon>Liliopsida</taxon>
        <taxon>Zingiberales</taxon>
        <taxon>Musaceae</taxon>
        <taxon>Musa</taxon>
    </lineage>
</organism>
<evidence type="ECO:0000256" key="6">
    <source>
        <dbReference type="ARBA" id="ARBA00022771"/>
    </source>
</evidence>
<dbReference type="AlphaFoldDB" id="A0A4S8K2K8"/>
<evidence type="ECO:0000256" key="2">
    <source>
        <dbReference type="ARBA" id="ARBA00004906"/>
    </source>
</evidence>
<comment type="subcellular location">
    <subcellularLocation>
        <location evidence="1">Membrane</location>
        <topology evidence="1">Single-pass membrane protein</topology>
    </subcellularLocation>
</comment>
<evidence type="ECO:0000256" key="8">
    <source>
        <dbReference type="ARBA" id="ARBA00022833"/>
    </source>
</evidence>
<reference evidence="16 17" key="1">
    <citation type="journal article" date="2019" name="Nat. Plants">
        <title>Genome sequencing of Musa balbisiana reveals subgenome evolution and function divergence in polyploid bananas.</title>
        <authorList>
            <person name="Yao X."/>
        </authorList>
    </citation>
    <scope>NUCLEOTIDE SEQUENCE [LARGE SCALE GENOMIC DNA]</scope>
    <source>
        <strain evidence="17">cv. DH-PKW</strain>
        <tissue evidence="16">Leaves</tissue>
    </source>
</reference>
<keyword evidence="5" id="KW-0479">Metal-binding</keyword>
<comment type="similarity">
    <text evidence="11">Belongs to the RING-type zinc finger family. ATL subfamily.</text>
</comment>
<keyword evidence="17" id="KW-1185">Reference proteome</keyword>
<keyword evidence="4 14" id="KW-0812">Transmembrane</keyword>
<evidence type="ECO:0000256" key="11">
    <source>
        <dbReference type="ARBA" id="ARBA00024209"/>
    </source>
</evidence>
<keyword evidence="10 14" id="KW-0472">Membrane</keyword>
<dbReference type="GO" id="GO:0016740">
    <property type="term" value="F:transferase activity"/>
    <property type="evidence" value="ECO:0007669"/>
    <property type="project" value="UniProtKB-KW"/>
</dbReference>
<keyword evidence="6 12" id="KW-0863">Zinc-finger</keyword>
<evidence type="ECO:0000313" key="16">
    <source>
        <dbReference type="EMBL" id="THU68996.1"/>
    </source>
</evidence>
<feature type="region of interest" description="Disordered" evidence="13">
    <location>
        <begin position="1"/>
        <end position="38"/>
    </location>
</feature>
<dbReference type="Pfam" id="PF13639">
    <property type="entry name" value="zf-RING_2"/>
    <property type="match status" value="1"/>
</dbReference>
<protein>
    <recommendedName>
        <fullName evidence="15">RING-type domain-containing protein</fullName>
    </recommendedName>
</protein>
<evidence type="ECO:0000256" key="5">
    <source>
        <dbReference type="ARBA" id="ARBA00022723"/>
    </source>
</evidence>